<evidence type="ECO:0000256" key="7">
    <source>
        <dbReference type="ARBA" id="ARBA00022741"/>
    </source>
</evidence>
<accession>A0A8J7MES1</accession>
<evidence type="ECO:0000256" key="6">
    <source>
        <dbReference type="ARBA" id="ARBA00022684"/>
    </source>
</evidence>
<dbReference type="NCBIfam" id="NF002688">
    <property type="entry name" value="PRK02471.1"/>
    <property type="match status" value="1"/>
</dbReference>
<evidence type="ECO:0000256" key="4">
    <source>
        <dbReference type="ARBA" id="ARBA00014618"/>
    </source>
</evidence>
<evidence type="ECO:0000256" key="13">
    <source>
        <dbReference type="PROSITE-ProRule" id="PRU00409"/>
    </source>
</evidence>
<evidence type="ECO:0000256" key="10">
    <source>
        <dbReference type="ARBA" id="ARBA00030585"/>
    </source>
</evidence>
<gene>
    <name evidence="16" type="primary">gshAB</name>
    <name evidence="16" type="ORF">JIN82_12590</name>
</gene>
<comment type="caution">
    <text evidence="16">The sequence shown here is derived from an EMBL/GenBank/DDBJ whole genome shotgun (WGS) entry which is preliminary data.</text>
</comment>
<evidence type="ECO:0000256" key="5">
    <source>
        <dbReference type="ARBA" id="ARBA00022598"/>
    </source>
</evidence>
<organism evidence="16 17">
    <name type="scientific">Persicirhabdus sediminis</name>
    <dbReference type="NCBI Taxonomy" id="454144"/>
    <lineage>
        <taxon>Bacteria</taxon>
        <taxon>Pseudomonadati</taxon>
        <taxon>Verrucomicrobiota</taxon>
        <taxon>Verrucomicrobiia</taxon>
        <taxon>Verrucomicrobiales</taxon>
        <taxon>Verrucomicrobiaceae</taxon>
        <taxon>Persicirhabdus</taxon>
    </lineage>
</organism>
<protein>
    <recommendedName>
        <fullName evidence="4">Glutamate--cysteine ligase</fullName>
        <ecNumber evidence="3">6.3.2.2</ecNumber>
    </recommendedName>
    <alternativeName>
        <fullName evidence="11">Gamma-ECS</fullName>
    </alternativeName>
    <alternativeName>
        <fullName evidence="10">Gamma-glutamylcysteine synthetase</fullName>
    </alternativeName>
</protein>
<dbReference type="PANTHER" id="PTHR38761">
    <property type="entry name" value="GLUTAMATE--CYSTEINE LIGASE"/>
    <property type="match status" value="1"/>
</dbReference>
<evidence type="ECO:0000259" key="15">
    <source>
        <dbReference type="PROSITE" id="PS50975"/>
    </source>
</evidence>
<dbReference type="EMBL" id="JAENIM010000042">
    <property type="protein sequence ID" value="MBK1791991.1"/>
    <property type="molecule type" value="Genomic_DNA"/>
</dbReference>
<dbReference type="Gene3D" id="3.30.590.20">
    <property type="match status" value="1"/>
</dbReference>
<dbReference type="EC" id="6.3.2.2" evidence="3"/>
<dbReference type="Pfam" id="PF04262">
    <property type="entry name" value="Glu_cys_ligase"/>
    <property type="match status" value="2"/>
</dbReference>
<evidence type="ECO:0000256" key="2">
    <source>
        <dbReference type="ARBA" id="ARBA00008772"/>
    </source>
</evidence>
<evidence type="ECO:0000256" key="1">
    <source>
        <dbReference type="ARBA" id="ARBA00005006"/>
    </source>
</evidence>
<dbReference type="RefSeq" id="WP_200312004.1">
    <property type="nucleotide sequence ID" value="NZ_JAENIM010000042.1"/>
</dbReference>
<dbReference type="InterPro" id="IPR006334">
    <property type="entry name" value="Glut_cys_ligase"/>
</dbReference>
<dbReference type="SUPFAM" id="SSF55931">
    <property type="entry name" value="Glutamine synthetase/guanido kinase"/>
    <property type="match status" value="1"/>
</dbReference>
<evidence type="ECO:0000256" key="8">
    <source>
        <dbReference type="ARBA" id="ARBA00022840"/>
    </source>
</evidence>
<reference evidence="16" key="1">
    <citation type="submission" date="2021-01" db="EMBL/GenBank/DDBJ databases">
        <title>Modified the classification status of verrucomicrobia.</title>
        <authorList>
            <person name="Feng X."/>
        </authorList>
    </citation>
    <scope>NUCLEOTIDE SEQUENCE</scope>
    <source>
        <strain evidence="16">_KCTC 22039</strain>
    </source>
</reference>
<evidence type="ECO:0000256" key="12">
    <source>
        <dbReference type="ARBA" id="ARBA00048819"/>
    </source>
</evidence>
<evidence type="ECO:0000313" key="16">
    <source>
        <dbReference type="EMBL" id="MBK1791991.1"/>
    </source>
</evidence>
<comment type="catalytic activity">
    <reaction evidence="12">
        <text>L-cysteine + L-glutamate + ATP = gamma-L-glutamyl-L-cysteine + ADP + phosphate + H(+)</text>
        <dbReference type="Rhea" id="RHEA:13285"/>
        <dbReference type="ChEBI" id="CHEBI:15378"/>
        <dbReference type="ChEBI" id="CHEBI:29985"/>
        <dbReference type="ChEBI" id="CHEBI:30616"/>
        <dbReference type="ChEBI" id="CHEBI:35235"/>
        <dbReference type="ChEBI" id="CHEBI:43474"/>
        <dbReference type="ChEBI" id="CHEBI:58173"/>
        <dbReference type="ChEBI" id="CHEBI:456216"/>
        <dbReference type="EC" id="6.3.2.2"/>
    </reaction>
</comment>
<dbReference type="Proteomes" id="UP000624703">
    <property type="component" value="Unassembled WGS sequence"/>
</dbReference>
<evidence type="ECO:0000256" key="14">
    <source>
        <dbReference type="RuleBase" id="RU003544"/>
    </source>
</evidence>
<keyword evidence="6 14" id="KW-0317">Glutathione biosynthesis</keyword>
<keyword evidence="5 14" id="KW-0436">Ligase</keyword>
<feature type="domain" description="ATP-grasp" evidence="15">
    <location>
        <begin position="511"/>
        <end position="767"/>
    </location>
</feature>
<dbReference type="PROSITE" id="PS50975">
    <property type="entry name" value="ATP_GRASP"/>
    <property type="match status" value="1"/>
</dbReference>
<keyword evidence="17" id="KW-1185">Reference proteome</keyword>
<evidence type="ECO:0000256" key="3">
    <source>
        <dbReference type="ARBA" id="ARBA00012220"/>
    </source>
</evidence>
<dbReference type="InterPro" id="IPR014746">
    <property type="entry name" value="Gln_synth/guanido_kin_cat_dom"/>
</dbReference>
<dbReference type="InterPro" id="IPR040657">
    <property type="entry name" value="GshAB_ATP-grasp"/>
</dbReference>
<dbReference type="AlphaFoldDB" id="A0A8J7MES1"/>
<keyword evidence="8 13" id="KW-0067">ATP-binding</keyword>
<dbReference type="GO" id="GO:0004357">
    <property type="term" value="F:glutamate-cysteine ligase activity"/>
    <property type="evidence" value="ECO:0007669"/>
    <property type="project" value="UniProtKB-EC"/>
</dbReference>
<evidence type="ECO:0000256" key="9">
    <source>
        <dbReference type="ARBA" id="ARBA00023268"/>
    </source>
</evidence>
<dbReference type="Gene3D" id="3.30.470.20">
    <property type="entry name" value="ATP-grasp fold, B domain"/>
    <property type="match status" value="2"/>
</dbReference>
<dbReference type="InterPro" id="IPR007370">
    <property type="entry name" value="Glu_cys_ligase"/>
</dbReference>
<dbReference type="GO" id="GO:0005829">
    <property type="term" value="C:cytosol"/>
    <property type="evidence" value="ECO:0007669"/>
    <property type="project" value="TreeGrafter"/>
</dbReference>
<name>A0A8J7MES1_9BACT</name>
<evidence type="ECO:0000313" key="17">
    <source>
        <dbReference type="Proteomes" id="UP000624703"/>
    </source>
</evidence>
<dbReference type="InterPro" id="IPR011761">
    <property type="entry name" value="ATP-grasp"/>
</dbReference>
<dbReference type="SUPFAM" id="SSF56059">
    <property type="entry name" value="Glutathione synthetase ATP-binding domain-like"/>
    <property type="match status" value="1"/>
</dbReference>
<evidence type="ECO:0000256" key="11">
    <source>
        <dbReference type="ARBA" id="ARBA00032122"/>
    </source>
</evidence>
<sequence>MKSSSIFAEPWAQPYLLEGAFGLEKEHVRVDEAGNLALTPHPRAFGDKLANPYITVDFSESQLEMITPPQRSMGEALGFLETIHDVVVENLTDELLWPQSMPPALPEDGSKIPLAVFDDEHRALTEYREFLAQTYGRRKQLISGIHVNISVSDQLLRGMQKRLAMNDLTFSEFKSWAYMRALRNMMRYRWMMVVMLGNAPAAHQSYASMCCDMPETGGDARGSEHSVSIRASMCGYRNNEEFILDYSSQSGLNCSVRSLVDQGKLIHEKELYSPIRLKCDHKTGELTHLELRILDLDPSVKVGIRPQSLHLLHLFMLWAMGQDETREFDADEQMMAVQNQYRAACCGFHSELLDDHGVPFADGAKDFVVDFLSELESLIVDDGELAGEYRSSLADLHAQLAGGQISPLELTKRQIREHGFVASNLQRAKDFRAQSLAQGFNFYAYQDMELSTQLMLREAVLRGVKFELIDRAENFVKFEKAGHVEYVQQATKTSHDTYSSVLMMENKVVTKKVLADAGIRVPQGGDYDDVARAKVDFAIYQGEAIVVKPKSTNFGLGISILKENDSRQNYEQALEMAFAEDKSVLVEPFISGREFRFFLINGKVEGILHRVPANVLGDGESTISQLIEEKNLDPLRGVGYRTPLEKIAAGPAEEMFLQAQGLGFHCVPAADKKVYLRENSNISTGGDSIDFTDDIHSSYFEIAERAAAAMGVNITGLDMMIDDINEPASETNYAIIEMNFNPAIHIHCHPYQGKNRQLNVKMMDFLGY</sequence>
<keyword evidence="9" id="KW-0511">Multifunctional enzyme</keyword>
<comment type="pathway">
    <text evidence="1">Sulfur metabolism; glutathione biosynthesis; glutathione from L-cysteine and L-glutamate: step 1/2.</text>
</comment>
<dbReference type="GO" id="GO:0046872">
    <property type="term" value="F:metal ion binding"/>
    <property type="evidence" value="ECO:0007669"/>
    <property type="project" value="InterPro"/>
</dbReference>
<proteinExistence type="inferred from homology"/>
<dbReference type="GO" id="GO:0005524">
    <property type="term" value="F:ATP binding"/>
    <property type="evidence" value="ECO:0007669"/>
    <property type="project" value="UniProtKB-UniRule"/>
</dbReference>
<keyword evidence="7 13" id="KW-0547">Nucleotide-binding</keyword>
<dbReference type="PANTHER" id="PTHR38761:SF1">
    <property type="entry name" value="GLUTAMATE--CYSTEINE LIGASE"/>
    <property type="match status" value="1"/>
</dbReference>
<comment type="similarity">
    <text evidence="2">Belongs to the glutamate--cysteine ligase type 1 family. Type 1 subfamily.</text>
</comment>
<dbReference type="UniPathway" id="UPA00142">
    <property type="reaction ID" value="UER00209"/>
</dbReference>
<dbReference type="Pfam" id="PF18419">
    <property type="entry name" value="ATP-grasp_6"/>
    <property type="match status" value="1"/>
</dbReference>
<dbReference type="GO" id="GO:0006750">
    <property type="term" value="P:glutathione biosynthetic process"/>
    <property type="evidence" value="ECO:0007669"/>
    <property type="project" value="UniProtKB-UniPathway"/>
</dbReference>